<evidence type="ECO:0008006" key="3">
    <source>
        <dbReference type="Google" id="ProtNLM"/>
    </source>
</evidence>
<reference evidence="1 2" key="1">
    <citation type="submission" date="2016-10" db="EMBL/GenBank/DDBJ databases">
        <title>Complete genome sequences of three Cupriavidus strains isolated from various Malaysian environments.</title>
        <authorList>
            <person name="Abdullah A.A.-A."/>
            <person name="Shafie N.A.H."/>
            <person name="Lau N.S."/>
        </authorList>
    </citation>
    <scope>NUCLEOTIDE SEQUENCE [LARGE SCALE GENOMIC DNA]</scope>
    <source>
        <strain evidence="1 2">USMAA1020</strain>
    </source>
</reference>
<name>A0ABN4TSJ8_9BURK</name>
<organism evidence="1 2">
    <name type="scientific">Cupriavidus malaysiensis</name>
    <dbReference type="NCBI Taxonomy" id="367825"/>
    <lineage>
        <taxon>Bacteria</taxon>
        <taxon>Pseudomonadati</taxon>
        <taxon>Pseudomonadota</taxon>
        <taxon>Betaproteobacteria</taxon>
        <taxon>Burkholderiales</taxon>
        <taxon>Burkholderiaceae</taxon>
        <taxon>Cupriavidus</taxon>
    </lineage>
</organism>
<dbReference type="Proteomes" id="UP000177515">
    <property type="component" value="Chromosome 2"/>
</dbReference>
<gene>
    <name evidence="1" type="ORF">BKK80_30465</name>
</gene>
<protein>
    <recommendedName>
        <fullName evidence="3">Immunity protein 35 domain-containing protein</fullName>
    </recommendedName>
</protein>
<evidence type="ECO:0000313" key="1">
    <source>
        <dbReference type="EMBL" id="AOZ09993.1"/>
    </source>
</evidence>
<dbReference type="EMBL" id="CP017755">
    <property type="protein sequence ID" value="AOZ09993.1"/>
    <property type="molecule type" value="Genomic_DNA"/>
</dbReference>
<proteinExistence type="predicted"/>
<accession>A0ABN4TSJ8</accession>
<sequence length="128" mass="13884">MQDNTSELPHPASDLYTVHLAWLRLAIACYREYVSVAITTLSEPYRAGWIEWDGRTYYYVCGLDAHSALGLGQVFSAATHGTLVVIDPAAYPPALLSLFPIDPRLLCSETISPSSLAGCQQQPGDTGP</sequence>
<dbReference type="RefSeq" id="WP_071072526.1">
    <property type="nucleotide sequence ID" value="NZ_CP017755.1"/>
</dbReference>
<keyword evidence="2" id="KW-1185">Reference proteome</keyword>
<evidence type="ECO:0000313" key="2">
    <source>
        <dbReference type="Proteomes" id="UP000177515"/>
    </source>
</evidence>